<feature type="transmembrane region" description="Helical" evidence="8">
    <location>
        <begin position="37"/>
        <end position="66"/>
    </location>
</feature>
<organism evidence="9 10">
    <name type="scientific">Candidatus Iainarchaeum sp</name>
    <dbReference type="NCBI Taxonomy" id="3101447"/>
    <lineage>
        <taxon>Archaea</taxon>
        <taxon>Candidatus Iainarchaeota</taxon>
        <taxon>Candidatus Iainarchaeia</taxon>
        <taxon>Candidatus Iainarchaeales</taxon>
        <taxon>Candidatus Iainarchaeaceae</taxon>
        <taxon>Candidatus Iainarchaeum</taxon>
    </lineage>
</organism>
<reference evidence="9" key="2">
    <citation type="submission" date="2021-05" db="EMBL/GenBank/DDBJ databases">
        <title>Protein family content uncovers lineage relationships and bacterial pathway maintenance mechanisms in DPANN archaea.</title>
        <authorList>
            <person name="Castelle C.J."/>
            <person name="Meheust R."/>
            <person name="Jaffe A.L."/>
            <person name="Seitz K."/>
            <person name="Gong X."/>
            <person name="Baker B.J."/>
            <person name="Banfield J.F."/>
        </authorList>
    </citation>
    <scope>NUCLEOTIDE SEQUENCE</scope>
    <source>
        <strain evidence="9">RIFCSPLOWO2_01_FULL_AR10_48_17</strain>
    </source>
</reference>
<evidence type="ECO:0000256" key="3">
    <source>
        <dbReference type="ARBA" id="ARBA00022448"/>
    </source>
</evidence>
<evidence type="ECO:0000313" key="10">
    <source>
        <dbReference type="Proteomes" id="UP000675968"/>
    </source>
</evidence>
<evidence type="ECO:0000256" key="4">
    <source>
        <dbReference type="ARBA" id="ARBA00022475"/>
    </source>
</evidence>
<keyword evidence="5 8" id="KW-0812">Transmembrane</keyword>
<dbReference type="GO" id="GO:0032217">
    <property type="term" value="F:riboflavin transmembrane transporter activity"/>
    <property type="evidence" value="ECO:0007669"/>
    <property type="project" value="InterPro"/>
</dbReference>
<evidence type="ECO:0000313" key="9">
    <source>
        <dbReference type="EMBL" id="MBS3062024.1"/>
    </source>
</evidence>
<feature type="transmembrane region" description="Helical" evidence="8">
    <location>
        <begin position="104"/>
        <end position="125"/>
    </location>
</feature>
<feature type="transmembrane region" description="Helical" evidence="8">
    <location>
        <begin position="6"/>
        <end position="25"/>
    </location>
</feature>
<comment type="subcellular location">
    <subcellularLocation>
        <location evidence="1">Cell membrane</location>
        <topology evidence="1">Multi-pass membrane protein</topology>
    </subcellularLocation>
</comment>
<feature type="transmembrane region" description="Helical" evidence="8">
    <location>
        <begin position="145"/>
        <end position="167"/>
    </location>
</feature>
<dbReference type="Pfam" id="PF12822">
    <property type="entry name" value="ECF_trnsprt"/>
    <property type="match status" value="1"/>
</dbReference>
<keyword evidence="4" id="KW-1003">Cell membrane</keyword>
<dbReference type="InterPro" id="IPR025720">
    <property type="entry name" value="RibU"/>
</dbReference>
<dbReference type="Gene3D" id="1.10.1760.20">
    <property type="match status" value="1"/>
</dbReference>
<evidence type="ECO:0000256" key="8">
    <source>
        <dbReference type="SAM" id="Phobius"/>
    </source>
</evidence>
<evidence type="ECO:0000256" key="1">
    <source>
        <dbReference type="ARBA" id="ARBA00004651"/>
    </source>
</evidence>
<keyword evidence="3" id="KW-0813">Transport</keyword>
<proteinExistence type="inferred from homology"/>
<dbReference type="PANTHER" id="PTHR38438">
    <property type="entry name" value="RIBOFLAVIN TRANSPORTER RIBU"/>
    <property type="match status" value="1"/>
</dbReference>
<keyword evidence="6 8" id="KW-1133">Transmembrane helix</keyword>
<evidence type="ECO:0000256" key="6">
    <source>
        <dbReference type="ARBA" id="ARBA00022989"/>
    </source>
</evidence>
<dbReference type="GO" id="GO:0005886">
    <property type="term" value="C:plasma membrane"/>
    <property type="evidence" value="ECO:0007669"/>
    <property type="project" value="UniProtKB-SubCell"/>
</dbReference>
<dbReference type="PANTHER" id="PTHR38438:SF1">
    <property type="entry name" value="RIBOFLAVIN TRANSPORTER RIBU"/>
    <property type="match status" value="1"/>
</dbReference>
<comment type="caution">
    <text evidence="9">The sequence shown here is derived from an EMBL/GenBank/DDBJ whole genome shotgun (WGS) entry which is preliminary data.</text>
</comment>
<gene>
    <name evidence="9" type="ORF">J4215_05575</name>
</gene>
<dbReference type="InterPro" id="IPR024529">
    <property type="entry name" value="ECF_trnsprt_substrate-spec"/>
</dbReference>
<comment type="similarity">
    <text evidence="2">Belongs to the prokaryotic riboflavin transporter (P-RFT) (TC 2.A.87) family.</text>
</comment>
<protein>
    <submittedName>
        <fullName evidence="9">ECF transporter S component</fullName>
    </submittedName>
</protein>
<feature type="transmembrane region" description="Helical" evidence="8">
    <location>
        <begin position="72"/>
        <end position="92"/>
    </location>
</feature>
<dbReference type="EMBL" id="JAGVWC010000012">
    <property type="protein sequence ID" value="MBS3062024.1"/>
    <property type="molecule type" value="Genomic_DNA"/>
</dbReference>
<evidence type="ECO:0000256" key="2">
    <source>
        <dbReference type="ARBA" id="ARBA00005540"/>
    </source>
</evidence>
<name>A0A8T4L648_9ARCH</name>
<evidence type="ECO:0000256" key="5">
    <source>
        <dbReference type="ARBA" id="ARBA00022692"/>
    </source>
</evidence>
<sequence>MNRYKVLITAAMLAAMSIVLELLPLPYPKIEFIKIDIVGVPLILASMLLGTVGGIVSAIVMGILLIFTPTGWVGAIMKIVATLPMIVLFGLLADRHMLTFRNAVIAAVAAIAIRSLGMVLFNYYFAIPVFFNIPTETAMAEFPALWIIIPNVILSLVEFAICAFLFFKTPLRETLR</sequence>
<dbReference type="Proteomes" id="UP000675968">
    <property type="component" value="Unassembled WGS sequence"/>
</dbReference>
<dbReference type="AlphaFoldDB" id="A0A8T4L648"/>
<evidence type="ECO:0000256" key="7">
    <source>
        <dbReference type="ARBA" id="ARBA00023136"/>
    </source>
</evidence>
<keyword evidence="7 8" id="KW-0472">Membrane</keyword>
<reference evidence="9" key="1">
    <citation type="submission" date="2021-03" db="EMBL/GenBank/DDBJ databases">
        <authorList>
            <person name="Jaffe A."/>
        </authorList>
    </citation>
    <scope>NUCLEOTIDE SEQUENCE</scope>
    <source>
        <strain evidence="9">RIFCSPLOWO2_01_FULL_AR10_48_17</strain>
    </source>
</reference>
<accession>A0A8T4L648</accession>